<dbReference type="RefSeq" id="WP_161435323.1">
    <property type="nucleotide sequence ID" value="NZ_WXYO01000004.1"/>
</dbReference>
<dbReference type="AlphaFoldDB" id="A0A6L9EC30"/>
<sequence length="124" mass="14288">MNQKIVLSMTQNELQEFSTLVESSEIKDLKELVKLVVSKDDPDTFIKRKVYEALSDLSGFDIDDINDDQELKSDLGLTNYHKKSLKRYFQRIVNDLDSDKIITVAECEKLDKVSDCIKLVKSKL</sequence>
<dbReference type="EMBL" id="WXYO01000004">
    <property type="protein sequence ID" value="NAS12285.1"/>
    <property type="molecule type" value="Genomic_DNA"/>
</dbReference>
<name>A0A6L9EC30_9FLAO</name>
<accession>A0A6L9EC30</accession>
<evidence type="ECO:0000313" key="2">
    <source>
        <dbReference type="Proteomes" id="UP000475249"/>
    </source>
</evidence>
<gene>
    <name evidence="1" type="ORF">GTQ38_09750</name>
</gene>
<comment type="caution">
    <text evidence="1">The sequence shown here is derived from an EMBL/GenBank/DDBJ whole genome shotgun (WGS) entry which is preliminary data.</text>
</comment>
<organism evidence="1 2">
    <name type="scientific">Poritiphilus flavus</name>
    <dbReference type="NCBI Taxonomy" id="2697053"/>
    <lineage>
        <taxon>Bacteria</taxon>
        <taxon>Pseudomonadati</taxon>
        <taxon>Bacteroidota</taxon>
        <taxon>Flavobacteriia</taxon>
        <taxon>Flavobacteriales</taxon>
        <taxon>Flavobacteriaceae</taxon>
        <taxon>Poritiphilus</taxon>
    </lineage>
</organism>
<protein>
    <submittedName>
        <fullName evidence="1">Uncharacterized protein</fullName>
    </submittedName>
</protein>
<proteinExistence type="predicted"/>
<reference evidence="1 2" key="1">
    <citation type="submission" date="2020-01" db="EMBL/GenBank/DDBJ databases">
        <title>Bacteria diversity of Porities sp.</title>
        <authorList>
            <person name="Wang G."/>
        </authorList>
    </citation>
    <scope>NUCLEOTIDE SEQUENCE [LARGE SCALE GENOMIC DNA]</scope>
    <source>
        <strain evidence="1 2">R33</strain>
    </source>
</reference>
<keyword evidence="2" id="KW-1185">Reference proteome</keyword>
<evidence type="ECO:0000313" key="1">
    <source>
        <dbReference type="EMBL" id="NAS12285.1"/>
    </source>
</evidence>
<dbReference type="Proteomes" id="UP000475249">
    <property type="component" value="Unassembled WGS sequence"/>
</dbReference>